<keyword evidence="3" id="KW-0418">Kinase</keyword>
<evidence type="ECO:0000256" key="3">
    <source>
        <dbReference type="ARBA" id="ARBA00022777"/>
    </source>
</evidence>
<dbReference type="GO" id="GO:0005829">
    <property type="term" value="C:cytosol"/>
    <property type="evidence" value="ECO:0007669"/>
    <property type="project" value="TreeGrafter"/>
</dbReference>
<dbReference type="PANTHER" id="PTHR24348:SF22">
    <property type="entry name" value="NON-SPECIFIC SERINE_THREONINE PROTEIN KINASE"/>
    <property type="match status" value="1"/>
</dbReference>
<keyword evidence="9" id="KW-1185">Reference proteome</keyword>
<dbReference type="OrthoDB" id="8693905at2759"/>
<dbReference type="SMART" id="SM00220">
    <property type="entry name" value="S_TKc"/>
    <property type="match status" value="1"/>
</dbReference>
<evidence type="ECO:0000256" key="6">
    <source>
        <dbReference type="RuleBase" id="RU000304"/>
    </source>
</evidence>
<dbReference type="Pfam" id="PF00069">
    <property type="entry name" value="Pkinase"/>
    <property type="match status" value="1"/>
</dbReference>
<dbReference type="GO" id="GO:0010506">
    <property type="term" value="P:regulation of autophagy"/>
    <property type="evidence" value="ECO:0007669"/>
    <property type="project" value="InterPro"/>
</dbReference>
<dbReference type="GO" id="GO:0000407">
    <property type="term" value="C:phagophore assembly site"/>
    <property type="evidence" value="ECO:0007669"/>
    <property type="project" value="TreeGrafter"/>
</dbReference>
<dbReference type="STRING" id="34508.A0A4U5NAT4"/>
<comment type="similarity">
    <text evidence="6">Belongs to the protein kinase superfamily.</text>
</comment>
<dbReference type="GO" id="GO:0004674">
    <property type="term" value="F:protein serine/threonine kinase activity"/>
    <property type="evidence" value="ECO:0007669"/>
    <property type="project" value="UniProtKB-KW"/>
</dbReference>
<dbReference type="Proteomes" id="UP000298663">
    <property type="component" value="Unassembled WGS sequence"/>
</dbReference>
<dbReference type="CDD" id="cd00180">
    <property type="entry name" value="PKc"/>
    <property type="match status" value="1"/>
</dbReference>
<keyword evidence="6" id="KW-0723">Serine/threonine-protein kinase</keyword>
<dbReference type="Gene3D" id="1.10.510.10">
    <property type="entry name" value="Transferase(Phosphotransferase) domain 1"/>
    <property type="match status" value="1"/>
</dbReference>
<evidence type="ECO:0000313" key="9">
    <source>
        <dbReference type="Proteomes" id="UP000298663"/>
    </source>
</evidence>
<reference evidence="8 9" key="2">
    <citation type="journal article" date="2019" name="G3 (Bethesda)">
        <title>Hybrid Assembly of the Genome of the Entomopathogenic Nematode Steinernema carpocapsae Identifies the X-Chromosome.</title>
        <authorList>
            <person name="Serra L."/>
            <person name="Macchietto M."/>
            <person name="Macias-Munoz A."/>
            <person name="McGill C.J."/>
            <person name="Rodriguez I.M."/>
            <person name="Rodriguez B."/>
            <person name="Murad R."/>
            <person name="Mortazavi A."/>
        </authorList>
    </citation>
    <scope>NUCLEOTIDE SEQUENCE [LARGE SCALE GENOMIC DNA]</scope>
    <source>
        <strain evidence="8 9">ALL</strain>
    </source>
</reference>
<sequence>MNFQLSLQEASPNVVFCGGEIFTKSDLLGTGGFGAVFRMWSARGTTIAAKTVLTTSLTQQEINVMGVLHHPHLVGFLGYEVSACRRFCTLLMECEGPDLFYAVKRMTAEDKQIVFRQMMDAVGFMHSKSIAHCDLKTENVLMRNPRHIKICDFGGARIVQIDCFGVEMPQYTVTGTVKYNSPIKSLSQATRVTKDDVWALGIMLFEMFTNKFPWKEAVATRDDDFAKWTIGFEPDDFGFLPDTVAHVVRNALTVDEDARPSVNQLNWLPYCSGPLPPPQPVPVYAAPTTVYYMVPPPVFILPSPTFTPMAAVYATPTKYA</sequence>
<name>A0A4U5NAT4_STECR</name>
<proteinExistence type="inferred from homology"/>
<dbReference type="InterPro" id="IPR011009">
    <property type="entry name" value="Kinase-like_dom_sf"/>
</dbReference>
<dbReference type="EMBL" id="AZBU02000004">
    <property type="protein sequence ID" value="TKR80007.1"/>
    <property type="molecule type" value="Genomic_DNA"/>
</dbReference>
<dbReference type="InterPro" id="IPR017441">
    <property type="entry name" value="Protein_kinase_ATP_BS"/>
</dbReference>
<dbReference type="InterPro" id="IPR008271">
    <property type="entry name" value="Ser/Thr_kinase_AS"/>
</dbReference>
<reference evidence="8 9" key="1">
    <citation type="journal article" date="2015" name="Genome Biol.">
        <title>Comparative genomics of Steinernema reveals deeply conserved gene regulatory networks.</title>
        <authorList>
            <person name="Dillman A.R."/>
            <person name="Macchietto M."/>
            <person name="Porter C.F."/>
            <person name="Rogers A."/>
            <person name="Williams B."/>
            <person name="Antoshechkin I."/>
            <person name="Lee M.M."/>
            <person name="Goodwin Z."/>
            <person name="Lu X."/>
            <person name="Lewis E.E."/>
            <person name="Goodrich-Blair H."/>
            <person name="Stock S.P."/>
            <person name="Adams B.J."/>
            <person name="Sternberg P.W."/>
            <person name="Mortazavi A."/>
        </authorList>
    </citation>
    <scope>NUCLEOTIDE SEQUENCE [LARGE SCALE GENOMIC DNA]</scope>
    <source>
        <strain evidence="8 9">ALL</strain>
    </source>
</reference>
<protein>
    <recommendedName>
        <fullName evidence="7">Protein kinase domain-containing protein</fullName>
    </recommendedName>
</protein>
<dbReference type="GO" id="GO:0000045">
    <property type="term" value="P:autophagosome assembly"/>
    <property type="evidence" value="ECO:0007669"/>
    <property type="project" value="TreeGrafter"/>
</dbReference>
<keyword evidence="1" id="KW-0808">Transferase</keyword>
<feature type="domain" description="Protein kinase" evidence="7">
    <location>
        <begin position="22"/>
        <end position="271"/>
    </location>
</feature>
<dbReference type="InterPro" id="IPR045269">
    <property type="entry name" value="Atg1-like"/>
</dbReference>
<evidence type="ECO:0000313" key="8">
    <source>
        <dbReference type="EMBL" id="TKR80007.1"/>
    </source>
</evidence>
<evidence type="ECO:0000256" key="5">
    <source>
        <dbReference type="PROSITE-ProRule" id="PRU10141"/>
    </source>
</evidence>
<accession>A0A4U5NAT4</accession>
<dbReference type="AlphaFoldDB" id="A0A4U5NAT4"/>
<gene>
    <name evidence="8" type="ORF">L596_014147</name>
</gene>
<evidence type="ECO:0000256" key="1">
    <source>
        <dbReference type="ARBA" id="ARBA00022679"/>
    </source>
</evidence>
<organism evidence="8 9">
    <name type="scientific">Steinernema carpocapsae</name>
    <name type="common">Entomopathogenic nematode</name>
    <dbReference type="NCBI Taxonomy" id="34508"/>
    <lineage>
        <taxon>Eukaryota</taxon>
        <taxon>Metazoa</taxon>
        <taxon>Ecdysozoa</taxon>
        <taxon>Nematoda</taxon>
        <taxon>Chromadorea</taxon>
        <taxon>Rhabditida</taxon>
        <taxon>Tylenchina</taxon>
        <taxon>Panagrolaimomorpha</taxon>
        <taxon>Strongyloidoidea</taxon>
        <taxon>Steinernematidae</taxon>
        <taxon>Steinernema</taxon>
    </lineage>
</organism>
<dbReference type="GO" id="GO:0005776">
    <property type="term" value="C:autophagosome"/>
    <property type="evidence" value="ECO:0007669"/>
    <property type="project" value="TreeGrafter"/>
</dbReference>
<dbReference type="PROSITE" id="PS00108">
    <property type="entry name" value="PROTEIN_KINASE_ST"/>
    <property type="match status" value="1"/>
</dbReference>
<keyword evidence="2 5" id="KW-0547">Nucleotide-binding</keyword>
<dbReference type="PANTHER" id="PTHR24348">
    <property type="entry name" value="SERINE/THREONINE-PROTEIN KINASE UNC-51-RELATED"/>
    <property type="match status" value="1"/>
</dbReference>
<evidence type="ECO:0000259" key="7">
    <source>
        <dbReference type="PROSITE" id="PS50011"/>
    </source>
</evidence>
<evidence type="ECO:0000256" key="2">
    <source>
        <dbReference type="ARBA" id="ARBA00022741"/>
    </source>
</evidence>
<dbReference type="PROSITE" id="PS00107">
    <property type="entry name" value="PROTEIN_KINASE_ATP"/>
    <property type="match status" value="1"/>
</dbReference>
<dbReference type="PROSITE" id="PS50011">
    <property type="entry name" value="PROTEIN_KINASE_DOM"/>
    <property type="match status" value="1"/>
</dbReference>
<dbReference type="SUPFAM" id="SSF56112">
    <property type="entry name" value="Protein kinase-like (PK-like)"/>
    <property type="match status" value="1"/>
</dbReference>
<dbReference type="GO" id="GO:0005524">
    <property type="term" value="F:ATP binding"/>
    <property type="evidence" value="ECO:0007669"/>
    <property type="project" value="UniProtKB-UniRule"/>
</dbReference>
<keyword evidence="4 5" id="KW-0067">ATP-binding</keyword>
<comment type="caution">
    <text evidence="8">The sequence shown here is derived from an EMBL/GenBank/DDBJ whole genome shotgun (WGS) entry which is preliminary data.</text>
</comment>
<dbReference type="InterPro" id="IPR000719">
    <property type="entry name" value="Prot_kinase_dom"/>
</dbReference>
<feature type="binding site" evidence="5">
    <location>
        <position position="50"/>
    </location>
    <ligand>
        <name>ATP</name>
        <dbReference type="ChEBI" id="CHEBI:30616"/>
    </ligand>
</feature>
<evidence type="ECO:0000256" key="4">
    <source>
        <dbReference type="ARBA" id="ARBA00022840"/>
    </source>
</evidence>
<dbReference type="GO" id="GO:0016020">
    <property type="term" value="C:membrane"/>
    <property type="evidence" value="ECO:0007669"/>
    <property type="project" value="TreeGrafter"/>
</dbReference>